<protein>
    <submittedName>
        <fullName evidence="1">Uncharacterized protein</fullName>
    </submittedName>
</protein>
<comment type="caution">
    <text evidence="1">The sequence shown here is derived from an EMBL/GenBank/DDBJ whole genome shotgun (WGS) entry which is preliminary data.</text>
</comment>
<proteinExistence type="predicted"/>
<gene>
    <name evidence="1" type="ORF">LCGC14_0442820</name>
</gene>
<organism evidence="1">
    <name type="scientific">marine sediment metagenome</name>
    <dbReference type="NCBI Taxonomy" id="412755"/>
    <lineage>
        <taxon>unclassified sequences</taxon>
        <taxon>metagenomes</taxon>
        <taxon>ecological metagenomes</taxon>
    </lineage>
</organism>
<reference evidence="1" key="1">
    <citation type="journal article" date="2015" name="Nature">
        <title>Complex archaea that bridge the gap between prokaryotes and eukaryotes.</title>
        <authorList>
            <person name="Spang A."/>
            <person name="Saw J.H."/>
            <person name="Jorgensen S.L."/>
            <person name="Zaremba-Niedzwiedzka K."/>
            <person name="Martijn J."/>
            <person name="Lind A.E."/>
            <person name="van Eijk R."/>
            <person name="Schleper C."/>
            <person name="Guy L."/>
            <person name="Ettema T.J."/>
        </authorList>
    </citation>
    <scope>NUCLEOTIDE SEQUENCE</scope>
</reference>
<evidence type="ECO:0000313" key="1">
    <source>
        <dbReference type="EMBL" id="KKN69287.1"/>
    </source>
</evidence>
<dbReference type="EMBL" id="LAZR01000429">
    <property type="protein sequence ID" value="KKN69287.1"/>
    <property type="molecule type" value="Genomic_DNA"/>
</dbReference>
<dbReference type="AlphaFoldDB" id="A0A0F9T3C7"/>
<sequence length="85" mass="9300">MDDGSEARCQQCGKGFEDEEDIIGITGAIVVDAHEAIVPDDQPWIALYHKEDCWKIITEVIKQALGVSTPADAQADTPDNDRQSD</sequence>
<name>A0A0F9T3C7_9ZZZZ</name>
<accession>A0A0F9T3C7</accession>